<accession>A0A913Y4F4</accession>
<dbReference type="RefSeq" id="XP_020913974.1">
    <property type="nucleotide sequence ID" value="XM_021058315.2"/>
</dbReference>
<proteinExistence type="inferred from homology"/>
<evidence type="ECO:0000313" key="8">
    <source>
        <dbReference type="EnsemblMetazoa" id="XP_020913974.1"/>
    </source>
</evidence>
<keyword evidence="4 7" id="KW-1133">Transmembrane helix</keyword>
<evidence type="ECO:0000256" key="1">
    <source>
        <dbReference type="ARBA" id="ARBA00004141"/>
    </source>
</evidence>
<evidence type="ECO:0000256" key="6">
    <source>
        <dbReference type="SAM" id="MobiDB-lite"/>
    </source>
</evidence>
<dbReference type="InterPro" id="IPR008521">
    <property type="entry name" value="Mg_trans_NIPA"/>
</dbReference>
<dbReference type="KEGG" id="epa:110251590"/>
<name>A0A913Y4F4_EXADI</name>
<reference evidence="8" key="1">
    <citation type="submission" date="2022-11" db="UniProtKB">
        <authorList>
            <consortium name="EnsemblMetazoa"/>
        </authorList>
    </citation>
    <scope>IDENTIFICATION</scope>
</reference>
<dbReference type="PANTHER" id="PTHR12570">
    <property type="match status" value="1"/>
</dbReference>
<dbReference type="OrthoDB" id="6428174at2759"/>
<keyword evidence="9" id="KW-1185">Reference proteome</keyword>
<feature type="region of interest" description="Disordered" evidence="6">
    <location>
        <begin position="1"/>
        <end position="20"/>
    </location>
</feature>
<sequence length="83" mass="8886">MASSVGGIPTTYHNQSDPNAASSRDFYTGLGLAISSSLFIGTSFIVKKKGLLRVAKRAGVRAGQGGYAYLKEWLWWAGMISSK</sequence>
<dbReference type="EnsemblMetazoa" id="XM_021058315.2">
    <property type="protein sequence ID" value="XP_020913974.1"/>
    <property type="gene ID" value="LOC110251590"/>
</dbReference>
<evidence type="ECO:0000256" key="5">
    <source>
        <dbReference type="ARBA" id="ARBA00023136"/>
    </source>
</evidence>
<dbReference type="GeneID" id="110251590"/>
<feature type="transmembrane region" description="Helical" evidence="7">
    <location>
        <begin position="26"/>
        <end position="46"/>
    </location>
</feature>
<comment type="subcellular location">
    <subcellularLocation>
        <location evidence="1">Membrane</location>
        <topology evidence="1">Multi-pass membrane protein</topology>
    </subcellularLocation>
</comment>
<dbReference type="GO" id="GO:0016020">
    <property type="term" value="C:membrane"/>
    <property type="evidence" value="ECO:0007669"/>
    <property type="project" value="UniProtKB-SubCell"/>
</dbReference>
<organism evidence="8 9">
    <name type="scientific">Exaiptasia diaphana</name>
    <name type="common">Tropical sea anemone</name>
    <name type="synonym">Aiptasia pulchella</name>
    <dbReference type="NCBI Taxonomy" id="2652724"/>
    <lineage>
        <taxon>Eukaryota</taxon>
        <taxon>Metazoa</taxon>
        <taxon>Cnidaria</taxon>
        <taxon>Anthozoa</taxon>
        <taxon>Hexacorallia</taxon>
        <taxon>Actiniaria</taxon>
        <taxon>Aiptasiidae</taxon>
        <taxon>Exaiptasia</taxon>
    </lineage>
</organism>
<keyword evidence="3 7" id="KW-0812">Transmembrane</keyword>
<dbReference type="Proteomes" id="UP000887567">
    <property type="component" value="Unplaced"/>
</dbReference>
<dbReference type="GO" id="GO:0015095">
    <property type="term" value="F:magnesium ion transmembrane transporter activity"/>
    <property type="evidence" value="ECO:0007669"/>
    <property type="project" value="InterPro"/>
</dbReference>
<keyword evidence="5 7" id="KW-0472">Membrane</keyword>
<evidence type="ECO:0000256" key="7">
    <source>
        <dbReference type="SAM" id="Phobius"/>
    </source>
</evidence>
<feature type="compositionally biased region" description="Polar residues" evidence="6">
    <location>
        <begin position="11"/>
        <end position="20"/>
    </location>
</feature>
<evidence type="ECO:0000256" key="2">
    <source>
        <dbReference type="ARBA" id="ARBA00007230"/>
    </source>
</evidence>
<protein>
    <recommendedName>
        <fullName evidence="10">Magnesium transporter NIPA2</fullName>
    </recommendedName>
</protein>
<dbReference type="AlphaFoldDB" id="A0A913Y4F4"/>
<evidence type="ECO:0000256" key="3">
    <source>
        <dbReference type="ARBA" id="ARBA00022692"/>
    </source>
</evidence>
<evidence type="ECO:0000313" key="9">
    <source>
        <dbReference type="Proteomes" id="UP000887567"/>
    </source>
</evidence>
<dbReference type="PANTHER" id="PTHR12570:SF92">
    <property type="entry name" value="SPICHTHYIN, ISOFORM B"/>
    <property type="match status" value="1"/>
</dbReference>
<evidence type="ECO:0000256" key="4">
    <source>
        <dbReference type="ARBA" id="ARBA00022989"/>
    </source>
</evidence>
<evidence type="ECO:0008006" key="10">
    <source>
        <dbReference type="Google" id="ProtNLM"/>
    </source>
</evidence>
<comment type="similarity">
    <text evidence="2">Belongs to the NIPA family.</text>
</comment>
<dbReference type="OMA" id="HNSFYIG"/>
<dbReference type="Pfam" id="PF05653">
    <property type="entry name" value="Mg_trans_NIPA"/>
    <property type="match status" value="1"/>
</dbReference>